<protein>
    <recommendedName>
        <fullName evidence="3">CARDB domain-containing protein</fullName>
    </recommendedName>
</protein>
<reference evidence="1 2" key="1">
    <citation type="journal article" date="2016" name="Nat. Commun.">
        <title>Thousands of microbial genomes shed light on interconnected biogeochemical processes in an aquifer system.</title>
        <authorList>
            <person name="Anantharaman K."/>
            <person name="Brown C.T."/>
            <person name="Hug L.A."/>
            <person name="Sharon I."/>
            <person name="Castelle C.J."/>
            <person name="Probst A.J."/>
            <person name="Thomas B.C."/>
            <person name="Singh A."/>
            <person name="Wilkins M.J."/>
            <person name="Karaoz U."/>
            <person name="Brodie E.L."/>
            <person name="Williams K.H."/>
            <person name="Hubbard S.S."/>
            <person name="Banfield J.F."/>
        </authorList>
    </citation>
    <scope>NUCLEOTIDE SEQUENCE [LARGE SCALE GENOMIC DNA]</scope>
</reference>
<proteinExistence type="predicted"/>
<name>A0A1F6BBV1_9BACT</name>
<evidence type="ECO:0008006" key="3">
    <source>
        <dbReference type="Google" id="ProtNLM"/>
    </source>
</evidence>
<comment type="caution">
    <text evidence="1">The sequence shown here is derived from an EMBL/GenBank/DDBJ whole genome shotgun (WGS) entry which is preliminary data.</text>
</comment>
<dbReference type="Proteomes" id="UP000176186">
    <property type="component" value="Unassembled WGS sequence"/>
</dbReference>
<dbReference type="Gene3D" id="2.60.40.10">
    <property type="entry name" value="Immunoglobulins"/>
    <property type="match status" value="1"/>
</dbReference>
<dbReference type="EMBL" id="MFKE01000030">
    <property type="protein sequence ID" value="OGG34424.1"/>
    <property type="molecule type" value="Genomic_DNA"/>
</dbReference>
<sequence>MYDAYRNLPKTKGQPKQRESYILKNDLLPKKLVAGSTYTLRADMQNTGQGILSVGDYMLTVSDGDTPIPVIVDPLPYLEPENTGTITIHVQMPNKTGTLQITATLHHNDQSVLLQARQVALVPPPSVEIRSLLGWRKTGDASNVSVLVYDNNTLLQKFTGLSMKEGIVTARGLTNIIPGNPYRVVILVPGYLPRQVIGALQDKTTTIYPKRFLPLDFSGDGQFSWADILVGIQIAPLTVLARFFGP</sequence>
<evidence type="ECO:0000313" key="1">
    <source>
        <dbReference type="EMBL" id="OGG34424.1"/>
    </source>
</evidence>
<evidence type="ECO:0000313" key="2">
    <source>
        <dbReference type="Proteomes" id="UP000176186"/>
    </source>
</evidence>
<dbReference type="InterPro" id="IPR013783">
    <property type="entry name" value="Ig-like_fold"/>
</dbReference>
<dbReference type="AlphaFoldDB" id="A0A1F6BBV1"/>
<organism evidence="1 2">
    <name type="scientific">Candidatus Gottesmanbacteria bacterium RIFOXYB1_FULL_47_11</name>
    <dbReference type="NCBI Taxonomy" id="1798401"/>
    <lineage>
        <taxon>Bacteria</taxon>
        <taxon>Candidatus Gottesmaniibacteriota</taxon>
    </lineage>
</organism>
<accession>A0A1F6BBV1</accession>
<gene>
    <name evidence="1" type="ORF">A2363_00540</name>
</gene>